<gene>
    <name evidence="1" type="primary">TRIM35.10</name>
    <name evidence="1" type="ORF">GBF38_017367</name>
</gene>
<reference evidence="1" key="1">
    <citation type="submission" date="2020-04" db="EMBL/GenBank/DDBJ databases">
        <title>A chromosome-scale assembly and high-density genetic map of the yellow drum (Nibea albiflora) genome.</title>
        <authorList>
            <person name="Xu D."/>
            <person name="Zhang W."/>
            <person name="Chen R."/>
            <person name="Tan P."/>
            <person name="Wang L."/>
            <person name="Song H."/>
            <person name="Tian L."/>
            <person name="Zhu Q."/>
            <person name="Wang B."/>
        </authorList>
    </citation>
    <scope>NUCLEOTIDE SEQUENCE</scope>
    <source>
        <strain evidence="1">ZJHYS-2018</strain>
    </source>
</reference>
<name>A0ACB7EG26_NIBAL</name>
<accession>A0ACB7EG26</accession>
<dbReference type="EMBL" id="CM024796">
    <property type="protein sequence ID" value="KAG8000781.1"/>
    <property type="molecule type" value="Genomic_DNA"/>
</dbReference>
<organism evidence="1 2">
    <name type="scientific">Nibea albiflora</name>
    <name type="common">Yellow drum</name>
    <name type="synonym">Corvina albiflora</name>
    <dbReference type="NCBI Taxonomy" id="240163"/>
    <lineage>
        <taxon>Eukaryota</taxon>
        <taxon>Metazoa</taxon>
        <taxon>Chordata</taxon>
        <taxon>Craniata</taxon>
        <taxon>Vertebrata</taxon>
        <taxon>Euteleostomi</taxon>
        <taxon>Actinopterygii</taxon>
        <taxon>Neopterygii</taxon>
        <taxon>Teleostei</taxon>
        <taxon>Neoteleostei</taxon>
        <taxon>Acanthomorphata</taxon>
        <taxon>Eupercaria</taxon>
        <taxon>Sciaenidae</taxon>
        <taxon>Nibea</taxon>
    </lineage>
</organism>
<comment type="caution">
    <text evidence="1">The sequence shown here is derived from an EMBL/GenBank/DDBJ whole genome shotgun (WGS) entry which is preliminary data.</text>
</comment>
<protein>
    <submittedName>
        <fullName evidence="1">Tripartite motif-containing protein 35</fullName>
    </submittedName>
</protein>
<evidence type="ECO:0000313" key="1">
    <source>
        <dbReference type="EMBL" id="KAG8000781.1"/>
    </source>
</evidence>
<sequence>MAFKWSAPSNELSCPVCQDTFKDPVLLPCSHSFCHTCVLEWWRRKRERECPVCKTVSSTDRPARNLVLKNLCEAFLLEVQSGTFCHQHYEKLKLYCLDHQRPVCVVCRESNDHTNHRFIPVDEAAELRRKELRKKIKPLQEKVKLFCETKQNCERAEQEIEAQAQDTEGKIRTEFSALRMFLQTEEEARIHKLKEEASYKKMVVRSNMESLYSQIVTMGSTIQGIERGMKADDTTFLLQADALKSRAQYRLPEDPKPITGVMIDVGKYVGNLRFDVWSKMKGEVSYSPVILNPNTAHRELRLSQDLTSVSCGPKLPPDVFLHSQPERMAQHRGVLGCEGFSSGSHTWDVDIGKNQVWALGVIAQDAQGKGNVQSGLWMLRFCGGKLTAFSPSCASSVLPLKDWLQRVRVHLDWDKGNLSFMDLDTNAVIHTFTHTFTDKLFPYINTWNDTPVKILPAKVSVTLG</sequence>
<dbReference type="Proteomes" id="UP000805704">
    <property type="component" value="Chromosome 8"/>
</dbReference>
<evidence type="ECO:0000313" key="2">
    <source>
        <dbReference type="Proteomes" id="UP000805704"/>
    </source>
</evidence>
<proteinExistence type="predicted"/>
<keyword evidence="2" id="KW-1185">Reference proteome</keyword>